<dbReference type="Gene3D" id="1.25.40.20">
    <property type="entry name" value="Ankyrin repeat-containing domain"/>
    <property type="match status" value="1"/>
</dbReference>
<dbReference type="InterPro" id="IPR036770">
    <property type="entry name" value="Ankyrin_rpt-contain_sf"/>
</dbReference>
<feature type="region of interest" description="Disordered" evidence="2">
    <location>
        <begin position="44"/>
        <end position="74"/>
    </location>
</feature>
<dbReference type="EMBL" id="HBNR01059680">
    <property type="protein sequence ID" value="CAE4628200.1"/>
    <property type="molecule type" value="Transcribed_RNA"/>
</dbReference>
<proteinExistence type="predicted"/>
<dbReference type="Pfam" id="PF00023">
    <property type="entry name" value="Ank"/>
    <property type="match status" value="1"/>
</dbReference>
<dbReference type="PROSITE" id="PS50088">
    <property type="entry name" value="ANK_REPEAT"/>
    <property type="match status" value="1"/>
</dbReference>
<dbReference type="PROSITE" id="PS50297">
    <property type="entry name" value="ANK_REP_REGION"/>
    <property type="match status" value="1"/>
</dbReference>
<evidence type="ECO:0000313" key="3">
    <source>
        <dbReference type="EMBL" id="CAE4628200.1"/>
    </source>
</evidence>
<dbReference type="SUPFAM" id="SSF48403">
    <property type="entry name" value="Ankyrin repeat"/>
    <property type="match status" value="1"/>
</dbReference>
<gene>
    <name evidence="3" type="ORF">AMON00008_LOCUS42005</name>
    <name evidence="4" type="ORF">AMON00008_LOCUS42006</name>
</gene>
<organism evidence="3">
    <name type="scientific">Alexandrium monilatum</name>
    <dbReference type="NCBI Taxonomy" id="311494"/>
    <lineage>
        <taxon>Eukaryota</taxon>
        <taxon>Sar</taxon>
        <taxon>Alveolata</taxon>
        <taxon>Dinophyceae</taxon>
        <taxon>Gonyaulacales</taxon>
        <taxon>Pyrocystaceae</taxon>
        <taxon>Alexandrium</taxon>
    </lineage>
</organism>
<keyword evidence="1" id="KW-0040">ANK repeat</keyword>
<dbReference type="EMBL" id="HBNR01059681">
    <property type="protein sequence ID" value="CAE4628202.1"/>
    <property type="molecule type" value="Transcribed_RNA"/>
</dbReference>
<accession>A0A6T1HJK3</accession>
<protein>
    <submittedName>
        <fullName evidence="3">Uncharacterized protein</fullName>
    </submittedName>
</protein>
<evidence type="ECO:0000256" key="1">
    <source>
        <dbReference type="PROSITE-ProRule" id="PRU00023"/>
    </source>
</evidence>
<reference evidence="3" key="1">
    <citation type="submission" date="2021-01" db="EMBL/GenBank/DDBJ databases">
        <authorList>
            <person name="Corre E."/>
            <person name="Pelletier E."/>
            <person name="Niang G."/>
            <person name="Scheremetjew M."/>
            <person name="Finn R."/>
            <person name="Kale V."/>
            <person name="Holt S."/>
            <person name="Cochrane G."/>
            <person name="Meng A."/>
            <person name="Brown T."/>
            <person name="Cohen L."/>
        </authorList>
    </citation>
    <scope>NUCLEOTIDE SEQUENCE</scope>
    <source>
        <strain evidence="3">CCMP3105</strain>
    </source>
</reference>
<name>A0A6T1HJK3_9DINO</name>
<dbReference type="AlphaFoldDB" id="A0A6T1HJK3"/>
<sequence>MLSILSGCRCGGADEEEGEVLVPSANAKEAVGLLRRVAAQEHRFREEGRKKQRELQRRADEAKALKRAEEEARRHSQDMLQKVREMQKAFREEQARFEQLRRERELLERTAEAKEEEGRKLLEERERWLRKTAVMAFLKEHGFSGVSCSKKVMMKTTFPLHVAAEAGNAKMVDMLIKEGADPDQRNSTGKTAAQVAQAAQARKGGLDDAHEDVLNVLAGLGRARLGGA</sequence>
<feature type="repeat" description="ANK" evidence="1">
    <location>
        <begin position="155"/>
        <end position="187"/>
    </location>
</feature>
<evidence type="ECO:0000256" key="2">
    <source>
        <dbReference type="SAM" id="MobiDB-lite"/>
    </source>
</evidence>
<evidence type="ECO:0000313" key="4">
    <source>
        <dbReference type="EMBL" id="CAE4628202.1"/>
    </source>
</evidence>
<dbReference type="InterPro" id="IPR002110">
    <property type="entry name" value="Ankyrin_rpt"/>
</dbReference>